<dbReference type="EMBL" id="AAVTXU010000166">
    <property type="protein sequence ID" value="EGE1990650.1"/>
    <property type="molecule type" value="Genomic_DNA"/>
</dbReference>
<evidence type="ECO:0000313" key="2">
    <source>
        <dbReference type="EMBL" id="EFD6886918.1"/>
    </source>
</evidence>
<dbReference type="EMBL" id="VOTT01000190">
    <property type="protein sequence ID" value="MPU49483.1"/>
    <property type="molecule type" value="Genomic_DNA"/>
</dbReference>
<reference evidence="4 6" key="3">
    <citation type="submission" date="2019-08" db="EMBL/GenBank/DDBJ databases">
        <title>Identification of Water Treatment Resistant and Multidrug Resistant Urinary Pathogenic Escherichia coli in Wastewater.</title>
        <authorList>
            <person name="Neumann N."/>
        </authorList>
    </citation>
    <scope>NUCLEOTIDE SEQUENCE [LARGE SCALE GENOMIC DNA]</scope>
    <source>
        <strain evidence="4 6">WU2356</strain>
    </source>
</reference>
<evidence type="ECO:0000313" key="3">
    <source>
        <dbReference type="EMBL" id="EGE1990650.1"/>
    </source>
</evidence>
<dbReference type="Proteomes" id="UP000392867">
    <property type="component" value="Unassembled WGS sequence"/>
</dbReference>
<organism evidence="1 5">
    <name type="scientific">Escherichia coli</name>
    <dbReference type="NCBI Taxonomy" id="562"/>
    <lineage>
        <taxon>Bacteria</taxon>
        <taxon>Pseudomonadati</taxon>
        <taxon>Pseudomonadota</taxon>
        <taxon>Gammaproteobacteria</taxon>
        <taxon>Enterobacterales</taxon>
        <taxon>Enterobacteriaceae</taxon>
        <taxon>Escherichia</taxon>
    </lineage>
</organism>
<evidence type="ECO:0000313" key="4">
    <source>
        <dbReference type="EMBL" id="MPU49483.1"/>
    </source>
</evidence>
<dbReference type="EMBL" id="AASKVF010000041">
    <property type="protein sequence ID" value="EFD6886918.1"/>
    <property type="molecule type" value="Genomic_DNA"/>
</dbReference>
<proteinExistence type="predicted"/>
<dbReference type="Proteomes" id="UP000531962">
    <property type="component" value="Unassembled WGS sequence"/>
</dbReference>
<reference evidence="3" key="1">
    <citation type="submission" date="2018-05" db="EMBL/GenBank/DDBJ databases">
        <authorList>
            <person name="Ashton P.M."/>
            <person name="Dallman T."/>
            <person name="Nair S."/>
            <person name="De Pinna E."/>
            <person name="Peters T."/>
            <person name="Grant K."/>
        </authorList>
    </citation>
    <scope>NUCLEOTIDE SEQUENCE</scope>
    <source>
        <strain evidence="3">412057</strain>
    </source>
</reference>
<gene>
    <name evidence="1" type="ORF">D9J61_23220</name>
    <name evidence="3" type="ORF">DL968_24290</name>
    <name evidence="4" type="ORF">FVB16_11710</name>
    <name evidence="2" type="ORF">FZU14_22425</name>
</gene>
<reference evidence="1 5" key="2">
    <citation type="submission" date="2018-10" db="EMBL/GenBank/DDBJ databases">
        <authorList>
            <consortium name="NARMS: The National Antimicrobial Resistance Monitoring System"/>
        </authorList>
    </citation>
    <scope>NUCLEOTIDE SEQUENCE [LARGE SCALE GENOMIC DNA]</scope>
    <source>
        <strain evidence="2 7">19MD07CB01-EC</strain>
        <strain evidence="1 5">CVM N17EC1330</strain>
    </source>
</reference>
<dbReference type="EMBL" id="AAAGZE010000096">
    <property type="protein sequence ID" value="EAC1534898.1"/>
    <property type="molecule type" value="Genomic_DNA"/>
</dbReference>
<evidence type="ECO:0000313" key="5">
    <source>
        <dbReference type="Proteomes" id="UP000382540"/>
    </source>
</evidence>
<protein>
    <submittedName>
        <fullName evidence="1">Uncharacterized protein</fullName>
    </submittedName>
</protein>
<evidence type="ECO:0000313" key="6">
    <source>
        <dbReference type="Proteomes" id="UP000392867"/>
    </source>
</evidence>
<evidence type="ECO:0000313" key="7">
    <source>
        <dbReference type="Proteomes" id="UP000531962"/>
    </source>
</evidence>
<sequence>MLARTVKPSVLDIPHWGKSWLHPSHLRTDNATLRWLAKCKIARWPNPLIISKTCNAGNRGSKPKLLIVSKTPIGGCRESKTNPLILPQSSI</sequence>
<accession>A0A246W6T0</accession>
<dbReference type="AlphaFoldDB" id="A0A246W6T0"/>
<dbReference type="Proteomes" id="UP000382540">
    <property type="component" value="Unassembled WGS sequence"/>
</dbReference>
<name>A0A246W6T0_ECOLX</name>
<comment type="caution">
    <text evidence="1">The sequence shown here is derived from an EMBL/GenBank/DDBJ whole genome shotgun (WGS) entry which is preliminary data.</text>
</comment>
<evidence type="ECO:0000313" key="1">
    <source>
        <dbReference type="EMBL" id="EAC1534898.1"/>
    </source>
</evidence>
<dbReference type="Proteomes" id="UP000854059">
    <property type="component" value="Unassembled WGS sequence"/>
</dbReference>